<comment type="caution">
    <text evidence="1">The sequence shown here is derived from an EMBL/GenBank/DDBJ whole genome shotgun (WGS) entry which is preliminary data.</text>
</comment>
<dbReference type="EMBL" id="JPQZ01000150">
    <property type="protein sequence ID" value="KKO73988.1"/>
    <property type="molecule type" value="Genomic_DNA"/>
</dbReference>
<dbReference type="GeneID" id="36318982"/>
<reference evidence="1 2" key="1">
    <citation type="journal article" date="2015" name="Environ. Microbiol.">
        <title>Genome analyses suggest the presence of polyploidy and recent human-driven expansions in eight global populations of the honeybee pathogen Nosema ceranae.</title>
        <authorList>
            <person name="Pelin A."/>
            <person name="Selman M."/>
            <person name="Aris-Brosou S."/>
            <person name="Farinelli L."/>
            <person name="Corradi N."/>
        </authorList>
    </citation>
    <scope>NUCLEOTIDE SEQUENCE [LARGE SCALE GENOMIC DNA]</scope>
    <source>
        <strain evidence="1 2">PA08 1199</strain>
    </source>
</reference>
<keyword evidence="2" id="KW-1185">Reference proteome</keyword>
<dbReference type="Proteomes" id="UP000034350">
    <property type="component" value="Unassembled WGS sequence"/>
</dbReference>
<dbReference type="AlphaFoldDB" id="A0A0F9WLN5"/>
<proteinExistence type="predicted"/>
<gene>
    <name evidence="1" type="ORF">AAJ76_1500002416</name>
</gene>
<protein>
    <submittedName>
        <fullName evidence="1">Uncharacterized protein</fullName>
    </submittedName>
</protein>
<dbReference type="RefSeq" id="XP_024329730.1">
    <property type="nucleotide sequence ID" value="XM_024474075.1"/>
</dbReference>
<organism evidence="1 2">
    <name type="scientific">Vairimorpha ceranae</name>
    <dbReference type="NCBI Taxonomy" id="40302"/>
    <lineage>
        <taxon>Eukaryota</taxon>
        <taxon>Fungi</taxon>
        <taxon>Fungi incertae sedis</taxon>
        <taxon>Microsporidia</taxon>
        <taxon>Nosematidae</taxon>
        <taxon>Vairimorpha</taxon>
    </lineage>
</organism>
<evidence type="ECO:0000313" key="2">
    <source>
        <dbReference type="Proteomes" id="UP000034350"/>
    </source>
</evidence>
<name>A0A0F9WLN5_9MICR</name>
<evidence type="ECO:0000313" key="1">
    <source>
        <dbReference type="EMBL" id="KKO73988.1"/>
    </source>
</evidence>
<accession>A0A0F9WLN5</accession>
<sequence>MVSYSLRVSKKFSLNLFPAKKITKNLTVVRLCHTFFKKNPNFIKEIHSIKL</sequence>
<dbReference type="VEuPathDB" id="MicrosporidiaDB:AAJ76_1500002416"/>